<feature type="transmembrane region" description="Helical" evidence="6">
    <location>
        <begin position="32"/>
        <end position="52"/>
    </location>
</feature>
<feature type="transmembrane region" description="Helical" evidence="6">
    <location>
        <begin position="288"/>
        <end position="305"/>
    </location>
</feature>
<dbReference type="OrthoDB" id="9809509at2"/>
<feature type="transmembrane region" description="Helical" evidence="6">
    <location>
        <begin position="91"/>
        <end position="111"/>
    </location>
</feature>
<dbReference type="KEGG" id="apb:SAR116_0003"/>
<dbReference type="InterPro" id="IPR000620">
    <property type="entry name" value="EamA_dom"/>
</dbReference>
<feature type="transmembrane region" description="Helical" evidence="6">
    <location>
        <begin position="170"/>
        <end position="190"/>
    </location>
</feature>
<evidence type="ECO:0000313" key="9">
    <source>
        <dbReference type="Proteomes" id="UP000007460"/>
    </source>
</evidence>
<evidence type="ECO:0000256" key="3">
    <source>
        <dbReference type="ARBA" id="ARBA00022692"/>
    </source>
</evidence>
<comment type="similarity">
    <text evidence="2">Belongs to the EamA transporter family.</text>
</comment>
<feature type="domain" description="EamA" evidence="7">
    <location>
        <begin position="9"/>
        <end position="145"/>
    </location>
</feature>
<keyword evidence="4 6" id="KW-1133">Transmembrane helix</keyword>
<dbReference type="GO" id="GO:0016020">
    <property type="term" value="C:membrane"/>
    <property type="evidence" value="ECO:0007669"/>
    <property type="project" value="UniProtKB-SubCell"/>
</dbReference>
<sequence>MRLTNLIPLLFVWLWSTGFVGAKYGLPYIEPFFMLFIRFIFVIILIGLIVEIGRHRRATCRQAAGQMGVGLLLHGLYLGGVFYAIKQGVPAGISAVIVGLQPILISVLERVFLPQPARAQPYNSAHYRSQYIGLIAGFIGITLVVTGNGISGSGISGNGIAGLGLPDMSIIGLIANVIALFGISVGTIIQKRIGRDVPLLSGSLYQYLGATVMMLILTFTLETQAVTPTIELALALLWLVFGLSILAVILLMYMIREGEVVKVTSYFYLVPPVTLIQTWWLFDEQLNAVALVGCALTVFGVYKVVRAPSAPA</sequence>
<comment type="subcellular location">
    <subcellularLocation>
        <location evidence="1">Membrane</location>
        <topology evidence="1">Multi-pass membrane protein</topology>
    </subcellularLocation>
</comment>
<evidence type="ECO:0000256" key="5">
    <source>
        <dbReference type="ARBA" id="ARBA00023136"/>
    </source>
</evidence>
<evidence type="ECO:0000256" key="6">
    <source>
        <dbReference type="SAM" id="Phobius"/>
    </source>
</evidence>
<evidence type="ECO:0000259" key="7">
    <source>
        <dbReference type="Pfam" id="PF00892"/>
    </source>
</evidence>
<evidence type="ECO:0000256" key="2">
    <source>
        <dbReference type="ARBA" id="ARBA00007362"/>
    </source>
</evidence>
<name>D5BNH9_PUNMI</name>
<dbReference type="PANTHER" id="PTHR32322:SF2">
    <property type="entry name" value="EAMA DOMAIN-CONTAINING PROTEIN"/>
    <property type="match status" value="1"/>
</dbReference>
<dbReference type="HOGENOM" id="CLU_033863_10_0_5"/>
<evidence type="ECO:0000256" key="4">
    <source>
        <dbReference type="ARBA" id="ARBA00022989"/>
    </source>
</evidence>
<evidence type="ECO:0000313" key="8">
    <source>
        <dbReference type="EMBL" id="ADE38246.1"/>
    </source>
</evidence>
<feature type="transmembrane region" description="Helical" evidence="6">
    <location>
        <begin position="233"/>
        <end position="253"/>
    </location>
</feature>
<keyword evidence="9" id="KW-1185">Reference proteome</keyword>
<dbReference type="PANTHER" id="PTHR32322">
    <property type="entry name" value="INNER MEMBRANE TRANSPORTER"/>
    <property type="match status" value="1"/>
</dbReference>
<evidence type="ECO:0000256" key="1">
    <source>
        <dbReference type="ARBA" id="ARBA00004141"/>
    </source>
</evidence>
<keyword evidence="3 6" id="KW-0812">Transmembrane</keyword>
<accession>D5BNH9</accession>
<dbReference type="SUPFAM" id="SSF103481">
    <property type="entry name" value="Multidrug resistance efflux transporter EmrE"/>
    <property type="match status" value="1"/>
</dbReference>
<feature type="transmembrane region" description="Helical" evidence="6">
    <location>
        <begin position="202"/>
        <end position="221"/>
    </location>
</feature>
<feature type="transmembrane region" description="Helical" evidence="6">
    <location>
        <begin position="131"/>
        <end position="150"/>
    </location>
</feature>
<dbReference type="Pfam" id="PF00892">
    <property type="entry name" value="EamA"/>
    <property type="match status" value="2"/>
</dbReference>
<dbReference type="EMBL" id="CP001751">
    <property type="protein sequence ID" value="ADE38246.1"/>
    <property type="molecule type" value="Genomic_DNA"/>
</dbReference>
<dbReference type="InterPro" id="IPR050638">
    <property type="entry name" value="AA-Vitamin_Transporters"/>
</dbReference>
<feature type="transmembrane region" description="Helical" evidence="6">
    <location>
        <begin position="265"/>
        <end position="282"/>
    </location>
</feature>
<gene>
    <name evidence="8" type="ordered locus">SAR116_0003</name>
</gene>
<dbReference type="AlphaFoldDB" id="D5BNH9"/>
<dbReference type="STRING" id="488538.SAR116_0003"/>
<keyword evidence="5 6" id="KW-0472">Membrane</keyword>
<organism evidence="8 9">
    <name type="scientific">Puniceispirillum marinum (strain IMCC1322)</name>
    <dbReference type="NCBI Taxonomy" id="488538"/>
    <lineage>
        <taxon>Bacteria</taxon>
        <taxon>Pseudomonadati</taxon>
        <taxon>Pseudomonadota</taxon>
        <taxon>Alphaproteobacteria</taxon>
        <taxon>Candidatus Puniceispirillales</taxon>
        <taxon>Candidatus Puniceispirillaceae</taxon>
        <taxon>Candidatus Puniceispirillum</taxon>
    </lineage>
</organism>
<dbReference type="InterPro" id="IPR037185">
    <property type="entry name" value="EmrE-like"/>
</dbReference>
<proteinExistence type="inferred from homology"/>
<dbReference type="eggNOG" id="COG0697">
    <property type="taxonomic scope" value="Bacteria"/>
</dbReference>
<feature type="domain" description="EamA" evidence="7">
    <location>
        <begin position="171"/>
        <end position="304"/>
    </location>
</feature>
<protein>
    <recommendedName>
        <fullName evidence="7">EamA domain-containing protein</fullName>
    </recommendedName>
</protein>
<dbReference type="Proteomes" id="UP000007460">
    <property type="component" value="Chromosome"/>
</dbReference>
<feature type="transmembrane region" description="Helical" evidence="6">
    <location>
        <begin position="64"/>
        <end position="85"/>
    </location>
</feature>
<reference evidence="8 9" key="1">
    <citation type="journal article" date="2010" name="J. Bacteriol.">
        <title>Complete genome sequence of "Candidatus Puniceispirillum marinum" IMCC1322, a representative of the SAR116 clade in the Alphaproteobacteria.</title>
        <authorList>
            <person name="Oh H.M."/>
            <person name="Kwon K.K."/>
            <person name="Kang I."/>
            <person name="Kang S.G."/>
            <person name="Lee J.H."/>
            <person name="Kim S.J."/>
            <person name="Cho J.C."/>
        </authorList>
    </citation>
    <scope>NUCLEOTIDE SEQUENCE [LARGE SCALE GENOMIC DNA]</scope>
    <source>
        <strain evidence="8 9">IMCC1322</strain>
    </source>
</reference>
<dbReference type="RefSeq" id="WP_013044876.1">
    <property type="nucleotide sequence ID" value="NC_014010.1"/>
</dbReference>